<protein>
    <submittedName>
        <fullName evidence="1">Uncharacterized protein</fullName>
    </submittedName>
</protein>
<keyword evidence="2" id="KW-1185">Reference proteome</keyword>
<comment type="caution">
    <text evidence="1">The sequence shown here is derived from an EMBL/GenBank/DDBJ whole genome shotgun (WGS) entry which is preliminary data.</text>
</comment>
<sequence length="248" mass="28751">MSAEELPEEWRGRRVGVLDSLLQGRRYVLTRHALWFVTGIETADSLFPSIQGWLANTHLNGGAELAWREFLDWYQESRGEPLCYDWYVKPLQECQGDEERAALVLLDLVAGYVEKHGVFARRGAGAMDEWVFATYGPLPSEWGGRPVGLLDALLWLRQRMDQGHELSLLTGARSIESLYCFTIGWIRNTVYNRQKDPSLEPFWDWLRDVKKEFPGEGWHVKYLRDCQGDHTRAVRKFLDLAAEFKESR</sequence>
<dbReference type="RefSeq" id="WP_071901082.1">
    <property type="nucleotide sequence ID" value="NZ_MPIN01000007.1"/>
</dbReference>
<gene>
    <name evidence="1" type="ORF">BON30_25795</name>
</gene>
<dbReference type="EMBL" id="MPIN01000007">
    <property type="protein sequence ID" value="OJH37613.1"/>
    <property type="molecule type" value="Genomic_DNA"/>
</dbReference>
<reference evidence="2" key="1">
    <citation type="submission" date="2016-11" db="EMBL/GenBank/DDBJ databases">
        <authorList>
            <person name="Shukria A."/>
            <person name="Stevens D.C."/>
        </authorList>
    </citation>
    <scope>NUCLEOTIDE SEQUENCE [LARGE SCALE GENOMIC DNA]</scope>
    <source>
        <strain evidence="2">Cbfe23</strain>
    </source>
</reference>
<accession>A0A1L9B5W1</accession>
<dbReference type="Proteomes" id="UP000182229">
    <property type="component" value="Unassembled WGS sequence"/>
</dbReference>
<name>A0A1L9B5W1_9BACT</name>
<dbReference type="OrthoDB" id="5503268at2"/>
<dbReference type="AlphaFoldDB" id="A0A1L9B5W1"/>
<evidence type="ECO:0000313" key="2">
    <source>
        <dbReference type="Proteomes" id="UP000182229"/>
    </source>
</evidence>
<evidence type="ECO:0000313" key="1">
    <source>
        <dbReference type="EMBL" id="OJH37613.1"/>
    </source>
</evidence>
<organism evidence="1 2">
    <name type="scientific">Cystobacter ferrugineus</name>
    <dbReference type="NCBI Taxonomy" id="83449"/>
    <lineage>
        <taxon>Bacteria</taxon>
        <taxon>Pseudomonadati</taxon>
        <taxon>Myxococcota</taxon>
        <taxon>Myxococcia</taxon>
        <taxon>Myxococcales</taxon>
        <taxon>Cystobacterineae</taxon>
        <taxon>Archangiaceae</taxon>
        <taxon>Cystobacter</taxon>
    </lineage>
</organism>
<proteinExistence type="predicted"/>
<reference evidence="1 2" key="2">
    <citation type="submission" date="2016-12" db="EMBL/GenBank/DDBJ databases">
        <title>Draft Genome Sequence of Cystobacter ferrugineus Strain Cbfe23.</title>
        <authorList>
            <person name="Akbar S."/>
            <person name="Dowd S.E."/>
            <person name="Stevens D.C."/>
        </authorList>
    </citation>
    <scope>NUCLEOTIDE SEQUENCE [LARGE SCALE GENOMIC DNA]</scope>
    <source>
        <strain evidence="1 2">Cbfe23</strain>
    </source>
</reference>